<protein>
    <submittedName>
        <fullName evidence="2">Uncharacterized protein</fullName>
    </submittedName>
</protein>
<dbReference type="AlphaFoldDB" id="A0A8B6F9F0"/>
<reference evidence="2" key="1">
    <citation type="submission" date="2018-11" db="EMBL/GenBank/DDBJ databases">
        <authorList>
            <person name="Alioto T."/>
            <person name="Alioto T."/>
        </authorList>
    </citation>
    <scope>NUCLEOTIDE SEQUENCE</scope>
</reference>
<name>A0A8B6F9F0_MYTGA</name>
<evidence type="ECO:0000256" key="1">
    <source>
        <dbReference type="SAM" id="Phobius"/>
    </source>
</evidence>
<gene>
    <name evidence="2" type="ORF">MGAL_10B060746</name>
</gene>
<accession>A0A8B6F9F0</accession>
<keyword evidence="1" id="KW-0472">Membrane</keyword>
<dbReference type="OrthoDB" id="6151614at2759"/>
<keyword evidence="1" id="KW-1133">Transmembrane helix</keyword>
<evidence type="ECO:0000313" key="2">
    <source>
        <dbReference type="EMBL" id="VDI46773.1"/>
    </source>
</evidence>
<dbReference type="Proteomes" id="UP000596742">
    <property type="component" value="Unassembled WGS sequence"/>
</dbReference>
<dbReference type="EMBL" id="UYJE01006534">
    <property type="protein sequence ID" value="VDI46773.1"/>
    <property type="molecule type" value="Genomic_DNA"/>
</dbReference>
<feature type="transmembrane region" description="Helical" evidence="1">
    <location>
        <begin position="220"/>
        <end position="243"/>
    </location>
</feature>
<keyword evidence="1" id="KW-0812">Transmembrane</keyword>
<proteinExistence type="predicted"/>
<organism evidence="2 3">
    <name type="scientific">Mytilus galloprovincialis</name>
    <name type="common">Mediterranean mussel</name>
    <dbReference type="NCBI Taxonomy" id="29158"/>
    <lineage>
        <taxon>Eukaryota</taxon>
        <taxon>Metazoa</taxon>
        <taxon>Spiralia</taxon>
        <taxon>Lophotrochozoa</taxon>
        <taxon>Mollusca</taxon>
        <taxon>Bivalvia</taxon>
        <taxon>Autobranchia</taxon>
        <taxon>Pteriomorphia</taxon>
        <taxon>Mytilida</taxon>
        <taxon>Mytiloidea</taxon>
        <taxon>Mytilidae</taxon>
        <taxon>Mytilinae</taxon>
        <taxon>Mytilus</taxon>
    </lineage>
</organism>
<comment type="caution">
    <text evidence="2">The sequence shown here is derived from an EMBL/GenBank/DDBJ whole genome shotgun (WGS) entry which is preliminary data.</text>
</comment>
<evidence type="ECO:0000313" key="3">
    <source>
        <dbReference type="Proteomes" id="UP000596742"/>
    </source>
</evidence>
<keyword evidence="3" id="KW-1185">Reference proteome</keyword>
<sequence length="284" mass="31321">MNSETWTVTVKQQGDIEFTYQFLEDVHGAILSIHGTPIAGSTLTLVVKVTDLSSSDSLVYAILLDETGTEITRMRLAQSPHGRKRKGIAVFNVPNKVKPKVPPTITINYKSSDCIPSVLNYFNCSQEIINITAIVETSSLNLYYTKPRLDLQMSNSSGRYVLSFSGTCCSPKFSWFVSDSDSEVTEKAFDFTNGHSFSTMIPVKESHLTEVTKTLNSKSVVYYGIGGAVAACVVTVGIILIIVKVNGKVVSKVSNMKMTDLSEDVVENPRPRIPRSHLQQFHNK</sequence>